<feature type="domain" description="N-acetyltransferase" evidence="6">
    <location>
        <begin position="620"/>
        <end position="771"/>
    </location>
</feature>
<sequence length="771" mass="83671">NACLEEARKYNMRIIGPNCLGAMVPPTGLNASFASQMALKGEIAFISQSGALMCAMLDWSLKEGLGYSAFVSIGSMVDVDWGDLIYYFGNDPNTKAIMIYMETIGNARSFISAAREVSLRKPIYVIKPGRTAAAAAAAASHTGSLTGSDDVLTAAFKKAGVVRVDTIEQLYNMAASLDKQPLARGPRMTVITNAGGPGVITTDEIVTGGGQLAKISPEAMEKYNSFLPGAWSHNNPVDVLGDAPPEMYAKALQVAGEDHESDGMLVILTPQSVTKPTETAVELAKYAHIEGKPVYASWMGGKELEKGRQILRDAGIPVFESPDAAAKIFNYCWEYSHNLNELYEEPKTPLHSADPAEARKIIEKALAEGRNLLTENESKQLLASYGIPVVQTVVCDTVEKAMETAESMKYPVVVKLNSETITHKSDVGGVQLNIRDKEGVRSAWNTIRNNLEKLGKLEGFQGVTVQRQLNLSDGYELIFGCNLDSQVGPVIVFGTGGTLVEVYKDSSMALPPLNTASARHCMSKTKIYKALKGVRGKAPCDLDLLDQVFVRFSELIVDQPWIKELDINPMFASSSDIIALDARVVLHLPGTPAEKLSKPSICGYPHQYVSAFKAANGVECAVRPVRPDDETLMKQFEASLGEETVKAYMSEAVPLEERVAHKRMIPLCHPDFLRQVPLVAIAEGKIVGTMRMAKVPLTKNARILVEVADAFQKQGLGKYLVEQGLKIAQAEQVEKVSMKFFEDNAAMTKLATAFGFEMAAKDGVVTATKAF</sequence>
<dbReference type="CDD" id="cd04301">
    <property type="entry name" value="NAT_SF"/>
    <property type="match status" value="1"/>
</dbReference>
<dbReference type="SUPFAM" id="SSF55729">
    <property type="entry name" value="Acyl-CoA N-acyltransferases (Nat)"/>
    <property type="match status" value="1"/>
</dbReference>
<dbReference type="InterPro" id="IPR051538">
    <property type="entry name" value="Acyl-CoA_Synth/Transferase"/>
</dbReference>
<evidence type="ECO:0000259" key="5">
    <source>
        <dbReference type="PROSITE" id="PS50975"/>
    </source>
</evidence>
<dbReference type="Pfam" id="PF19045">
    <property type="entry name" value="Ligase_CoA_2"/>
    <property type="match status" value="1"/>
</dbReference>
<keyword evidence="2 4" id="KW-0547">Nucleotide-binding</keyword>
<evidence type="ECO:0000313" key="8">
    <source>
        <dbReference type="Proteomes" id="UP000078348"/>
    </source>
</evidence>
<keyword evidence="1" id="KW-0436">Ligase</keyword>
<evidence type="ECO:0000256" key="2">
    <source>
        <dbReference type="ARBA" id="ARBA00022741"/>
    </source>
</evidence>
<dbReference type="Gene3D" id="3.30.1490.20">
    <property type="entry name" value="ATP-grasp fold, A domain"/>
    <property type="match status" value="1"/>
</dbReference>
<dbReference type="Gene3D" id="3.40.50.261">
    <property type="entry name" value="Succinyl-CoA synthetase domains"/>
    <property type="match status" value="2"/>
</dbReference>
<feature type="domain" description="ATP-grasp" evidence="5">
    <location>
        <begin position="379"/>
        <end position="415"/>
    </location>
</feature>
<dbReference type="Pfam" id="PF13607">
    <property type="entry name" value="Succ_CoA_lig"/>
    <property type="match status" value="1"/>
</dbReference>
<dbReference type="Gene3D" id="3.30.470.20">
    <property type="entry name" value="ATP-grasp fold, B domain"/>
    <property type="match status" value="1"/>
</dbReference>
<dbReference type="AlphaFoldDB" id="A0A196SFW4"/>
<dbReference type="InterPro" id="IPR032875">
    <property type="entry name" value="Succ_CoA_lig_flav_dom"/>
</dbReference>
<dbReference type="STRING" id="478820.A0A196SFW4"/>
<proteinExistence type="predicted"/>
<accession>A0A196SFW4</accession>
<dbReference type="PROSITE" id="PS50975">
    <property type="entry name" value="ATP_GRASP"/>
    <property type="match status" value="1"/>
</dbReference>
<evidence type="ECO:0000256" key="1">
    <source>
        <dbReference type="ARBA" id="ARBA00022598"/>
    </source>
</evidence>
<feature type="non-terminal residue" evidence="7">
    <location>
        <position position="1"/>
    </location>
</feature>
<gene>
    <name evidence="7" type="ORF">AV274_2380</name>
</gene>
<keyword evidence="3 4" id="KW-0067">ATP-binding</keyword>
<dbReference type="SUPFAM" id="SSF52210">
    <property type="entry name" value="Succinyl-CoA synthetase domains"/>
    <property type="match status" value="2"/>
</dbReference>
<dbReference type="GO" id="GO:0005524">
    <property type="term" value="F:ATP binding"/>
    <property type="evidence" value="ECO:0007669"/>
    <property type="project" value="UniProtKB-UniRule"/>
</dbReference>
<dbReference type="EMBL" id="LXWW01000110">
    <property type="protein sequence ID" value="OAO15903.1"/>
    <property type="molecule type" value="Genomic_DNA"/>
</dbReference>
<organism evidence="7 8">
    <name type="scientific">Blastocystis sp. subtype 1 (strain ATCC 50177 / NandII)</name>
    <dbReference type="NCBI Taxonomy" id="478820"/>
    <lineage>
        <taxon>Eukaryota</taxon>
        <taxon>Sar</taxon>
        <taxon>Stramenopiles</taxon>
        <taxon>Bigyra</taxon>
        <taxon>Opalozoa</taxon>
        <taxon>Opalinata</taxon>
        <taxon>Blastocystidae</taxon>
        <taxon>Blastocystis</taxon>
    </lineage>
</organism>
<dbReference type="PROSITE" id="PS51186">
    <property type="entry name" value="GNAT"/>
    <property type="match status" value="1"/>
</dbReference>
<evidence type="ECO:0000259" key="6">
    <source>
        <dbReference type="PROSITE" id="PS51186"/>
    </source>
</evidence>
<keyword evidence="8" id="KW-1185">Reference proteome</keyword>
<dbReference type="SUPFAM" id="SSF56059">
    <property type="entry name" value="Glutathione synthetase ATP-binding domain-like"/>
    <property type="match status" value="1"/>
</dbReference>
<dbReference type="Pfam" id="PF13549">
    <property type="entry name" value="ATP-grasp_5"/>
    <property type="match status" value="1"/>
</dbReference>
<dbReference type="PANTHER" id="PTHR43334">
    <property type="entry name" value="ACETATE--COA LIGASE [ADP-FORMING]"/>
    <property type="match status" value="1"/>
</dbReference>
<dbReference type="GO" id="GO:0016747">
    <property type="term" value="F:acyltransferase activity, transferring groups other than amino-acyl groups"/>
    <property type="evidence" value="ECO:0007669"/>
    <property type="project" value="InterPro"/>
</dbReference>
<dbReference type="InterPro" id="IPR011761">
    <property type="entry name" value="ATP-grasp"/>
</dbReference>
<dbReference type="GO" id="GO:0043758">
    <property type="term" value="F:acetate-CoA ligase (ADP-forming) activity"/>
    <property type="evidence" value="ECO:0007669"/>
    <property type="project" value="InterPro"/>
</dbReference>
<name>A0A196SFW4_BLAHN</name>
<dbReference type="InterPro" id="IPR000182">
    <property type="entry name" value="GNAT_dom"/>
</dbReference>
<dbReference type="InterPro" id="IPR013815">
    <property type="entry name" value="ATP_grasp_subdomain_1"/>
</dbReference>
<dbReference type="Pfam" id="PF00583">
    <property type="entry name" value="Acetyltransf_1"/>
    <property type="match status" value="1"/>
</dbReference>
<reference evidence="7 8" key="1">
    <citation type="submission" date="2016-05" db="EMBL/GenBank/DDBJ databases">
        <title>Nuclear genome of Blastocystis sp. subtype 1 NandII.</title>
        <authorList>
            <person name="Gentekaki E."/>
            <person name="Curtis B."/>
            <person name="Stairs C."/>
            <person name="Eme L."/>
            <person name="Herman E."/>
            <person name="Klimes V."/>
            <person name="Arias M.C."/>
            <person name="Elias M."/>
            <person name="Hilliou F."/>
            <person name="Klute M."/>
            <person name="Malik S.-B."/>
            <person name="Pightling A."/>
            <person name="Rachubinski R."/>
            <person name="Salas D."/>
            <person name="Schlacht A."/>
            <person name="Suga H."/>
            <person name="Archibald J."/>
            <person name="Ball S.G."/>
            <person name="Clark G."/>
            <person name="Dacks J."/>
            <person name="Van Der Giezen M."/>
            <person name="Tsaousis A."/>
            <person name="Roger A."/>
        </authorList>
    </citation>
    <scope>NUCLEOTIDE SEQUENCE [LARGE SCALE GENOMIC DNA]</scope>
    <source>
        <strain evidence="8">ATCC 50177 / NandII</strain>
    </source>
</reference>
<dbReference type="Proteomes" id="UP000078348">
    <property type="component" value="Unassembled WGS sequence"/>
</dbReference>
<protein>
    <submittedName>
        <fullName evidence="7">Acyl-CoA synthetase (NDP forming)</fullName>
    </submittedName>
</protein>
<dbReference type="InterPro" id="IPR016102">
    <property type="entry name" value="Succinyl-CoA_synth-like"/>
</dbReference>
<dbReference type="InterPro" id="IPR043938">
    <property type="entry name" value="Ligase_CoA_dom"/>
</dbReference>
<dbReference type="PANTHER" id="PTHR43334:SF1">
    <property type="entry name" value="3-HYDROXYPROPIONATE--COA LIGASE [ADP-FORMING]"/>
    <property type="match status" value="1"/>
</dbReference>
<dbReference type="OrthoDB" id="1664372at2759"/>
<dbReference type="Gene3D" id="3.40.630.30">
    <property type="match status" value="1"/>
</dbReference>
<evidence type="ECO:0000313" key="7">
    <source>
        <dbReference type="EMBL" id="OAO15903.1"/>
    </source>
</evidence>
<dbReference type="InterPro" id="IPR016181">
    <property type="entry name" value="Acyl_CoA_acyltransferase"/>
</dbReference>
<evidence type="ECO:0000256" key="4">
    <source>
        <dbReference type="PROSITE-ProRule" id="PRU00409"/>
    </source>
</evidence>
<evidence type="ECO:0000256" key="3">
    <source>
        <dbReference type="ARBA" id="ARBA00022840"/>
    </source>
</evidence>
<dbReference type="GO" id="GO:0046872">
    <property type="term" value="F:metal ion binding"/>
    <property type="evidence" value="ECO:0007669"/>
    <property type="project" value="InterPro"/>
</dbReference>
<comment type="caution">
    <text evidence="7">The sequence shown here is derived from an EMBL/GenBank/DDBJ whole genome shotgun (WGS) entry which is preliminary data.</text>
</comment>